<dbReference type="PANTHER" id="PTHR11024:SF3">
    <property type="entry name" value="NUCLEOPORIN SEH1"/>
    <property type="match status" value="1"/>
</dbReference>
<dbReference type="OrthoDB" id="5566198at2759"/>
<dbReference type="Proteomes" id="UP000719766">
    <property type="component" value="Unassembled WGS sequence"/>
</dbReference>
<dbReference type="Gene3D" id="2.130.10.10">
    <property type="entry name" value="YVTN repeat-like/Quinoprotein amine dehydrogenase"/>
    <property type="match status" value="1"/>
</dbReference>
<dbReference type="GeneID" id="64603201"/>
<protein>
    <submittedName>
        <fullName evidence="7">Uncharacterized protein</fullName>
    </submittedName>
</protein>
<organism evidence="7 8">
    <name type="scientific">Suillus plorans</name>
    <dbReference type="NCBI Taxonomy" id="116603"/>
    <lineage>
        <taxon>Eukaryota</taxon>
        <taxon>Fungi</taxon>
        <taxon>Dikarya</taxon>
        <taxon>Basidiomycota</taxon>
        <taxon>Agaricomycotina</taxon>
        <taxon>Agaricomycetes</taxon>
        <taxon>Agaricomycetidae</taxon>
        <taxon>Boletales</taxon>
        <taxon>Suillineae</taxon>
        <taxon>Suillaceae</taxon>
        <taxon>Suillus</taxon>
    </lineage>
</organism>
<dbReference type="GO" id="GO:0031080">
    <property type="term" value="C:nuclear pore outer ring"/>
    <property type="evidence" value="ECO:0007669"/>
    <property type="project" value="TreeGrafter"/>
</dbReference>
<dbReference type="EMBL" id="JABBWE010000067">
    <property type="protein sequence ID" value="KAG1788547.1"/>
    <property type="molecule type" value="Genomic_DNA"/>
</dbReference>
<evidence type="ECO:0000256" key="2">
    <source>
        <dbReference type="ARBA" id="ARBA00022448"/>
    </source>
</evidence>
<evidence type="ECO:0000256" key="6">
    <source>
        <dbReference type="SAM" id="Phobius"/>
    </source>
</evidence>
<proteinExistence type="predicted"/>
<keyword evidence="3" id="KW-0853">WD repeat</keyword>
<keyword evidence="5" id="KW-0539">Nucleus</keyword>
<dbReference type="PANTHER" id="PTHR11024">
    <property type="entry name" value="NUCLEAR PORE COMPLEX PROTEIN SEC13 / SEH1 FAMILY MEMBER"/>
    <property type="match status" value="1"/>
</dbReference>
<reference evidence="7" key="1">
    <citation type="journal article" date="2020" name="New Phytol.">
        <title>Comparative genomics reveals dynamic genome evolution in host specialist ectomycorrhizal fungi.</title>
        <authorList>
            <person name="Lofgren L.A."/>
            <person name="Nguyen N.H."/>
            <person name="Vilgalys R."/>
            <person name="Ruytinx J."/>
            <person name="Liao H.L."/>
            <person name="Branco S."/>
            <person name="Kuo A."/>
            <person name="LaButti K."/>
            <person name="Lipzen A."/>
            <person name="Andreopoulos W."/>
            <person name="Pangilinan J."/>
            <person name="Riley R."/>
            <person name="Hundley H."/>
            <person name="Na H."/>
            <person name="Barry K."/>
            <person name="Grigoriev I.V."/>
            <person name="Stajich J.E."/>
            <person name="Kennedy P.G."/>
        </authorList>
    </citation>
    <scope>NUCLEOTIDE SEQUENCE</scope>
    <source>
        <strain evidence="7">S12</strain>
    </source>
</reference>
<keyword evidence="2" id="KW-0813">Transport</keyword>
<dbReference type="AlphaFoldDB" id="A0A9P7AHN6"/>
<sequence>MTGMRACWNEQTSFASTADPQTNGAGSESSQVTSCGSSRWVDRVILVDAKGTVRAVEFALHHFGLKLATVPSDNRIRIYECLERSALTTWQLSKEVRVSTFPYVSLFSSYSLALVTLTQTSATLGVLLQPWSLDLCNNCKTPPPRDGEIIAASCGISGAIKVLLCCIFVVSLTLNTIICLSSAYDSPTLDPMELPAEAGPSPARDGDAPTSFVMTSIWQVKPAEEEPNVEGEDDDPRWSVDVVADFNHHKSAVGRVEWNIAGFPQ</sequence>
<keyword evidence="6" id="KW-0812">Transmembrane</keyword>
<evidence type="ECO:0000256" key="1">
    <source>
        <dbReference type="ARBA" id="ARBA00004259"/>
    </source>
</evidence>
<dbReference type="GO" id="GO:0034198">
    <property type="term" value="P:cellular response to amino acid starvation"/>
    <property type="evidence" value="ECO:0007669"/>
    <property type="project" value="TreeGrafter"/>
</dbReference>
<feature type="transmembrane region" description="Helical" evidence="6">
    <location>
        <begin position="162"/>
        <end position="184"/>
    </location>
</feature>
<name>A0A9P7AHN6_9AGAM</name>
<keyword evidence="4" id="KW-0677">Repeat</keyword>
<keyword evidence="6" id="KW-1133">Transmembrane helix</keyword>
<evidence type="ECO:0000256" key="3">
    <source>
        <dbReference type="ARBA" id="ARBA00022574"/>
    </source>
</evidence>
<evidence type="ECO:0000313" key="8">
    <source>
        <dbReference type="Proteomes" id="UP000719766"/>
    </source>
</evidence>
<keyword evidence="8" id="KW-1185">Reference proteome</keyword>
<dbReference type="RefSeq" id="XP_041155745.1">
    <property type="nucleotide sequence ID" value="XM_041309437.1"/>
</dbReference>
<dbReference type="InterPro" id="IPR037363">
    <property type="entry name" value="Sec13/Seh1_fam"/>
</dbReference>
<dbReference type="GO" id="GO:1904263">
    <property type="term" value="P:positive regulation of TORC1 signaling"/>
    <property type="evidence" value="ECO:0007669"/>
    <property type="project" value="TreeGrafter"/>
</dbReference>
<evidence type="ECO:0000256" key="4">
    <source>
        <dbReference type="ARBA" id="ARBA00022737"/>
    </source>
</evidence>
<gene>
    <name evidence="7" type="ORF">HD556DRAFT_1529902</name>
</gene>
<evidence type="ECO:0000313" key="7">
    <source>
        <dbReference type="EMBL" id="KAG1788547.1"/>
    </source>
</evidence>
<dbReference type="GO" id="GO:0035859">
    <property type="term" value="C:Seh1-associated complex"/>
    <property type="evidence" value="ECO:0007669"/>
    <property type="project" value="TreeGrafter"/>
</dbReference>
<comment type="subcellular location">
    <subcellularLocation>
        <location evidence="1">Nucleus envelope</location>
    </subcellularLocation>
</comment>
<evidence type="ECO:0000256" key="5">
    <source>
        <dbReference type="ARBA" id="ARBA00023242"/>
    </source>
</evidence>
<keyword evidence="6" id="KW-0472">Membrane</keyword>
<dbReference type="InterPro" id="IPR015943">
    <property type="entry name" value="WD40/YVTN_repeat-like_dom_sf"/>
</dbReference>
<accession>A0A9P7AHN6</accession>
<dbReference type="GO" id="GO:0005198">
    <property type="term" value="F:structural molecule activity"/>
    <property type="evidence" value="ECO:0007669"/>
    <property type="project" value="InterPro"/>
</dbReference>
<comment type="caution">
    <text evidence="7">The sequence shown here is derived from an EMBL/GenBank/DDBJ whole genome shotgun (WGS) entry which is preliminary data.</text>
</comment>